<comment type="caution">
    <text evidence="4">The sequence shown here is derived from an EMBL/GenBank/DDBJ whole genome shotgun (WGS) entry which is preliminary data.</text>
</comment>
<dbReference type="SUPFAM" id="SSF48452">
    <property type="entry name" value="TPR-like"/>
    <property type="match status" value="1"/>
</dbReference>
<dbReference type="PANTHER" id="PTHR16305:SF35">
    <property type="entry name" value="TRANSCRIPTIONAL ACTIVATOR DOMAIN"/>
    <property type="match status" value="1"/>
</dbReference>
<evidence type="ECO:0000256" key="1">
    <source>
        <dbReference type="ARBA" id="ARBA00022741"/>
    </source>
</evidence>
<dbReference type="AlphaFoldDB" id="A0A840PP16"/>
<evidence type="ECO:0000313" key="4">
    <source>
        <dbReference type="EMBL" id="MBB5140606.1"/>
    </source>
</evidence>
<evidence type="ECO:0000259" key="3">
    <source>
        <dbReference type="Pfam" id="PF13191"/>
    </source>
</evidence>
<dbReference type="PANTHER" id="PTHR16305">
    <property type="entry name" value="TESTICULAR SOLUBLE ADENYLYL CYCLASE"/>
    <property type="match status" value="1"/>
</dbReference>
<dbReference type="Proteomes" id="UP000578449">
    <property type="component" value="Unassembled WGS sequence"/>
</dbReference>
<feature type="domain" description="Orc1-like AAA ATPase" evidence="3">
    <location>
        <begin position="69"/>
        <end position="224"/>
    </location>
</feature>
<dbReference type="GO" id="GO:0005524">
    <property type="term" value="F:ATP binding"/>
    <property type="evidence" value="ECO:0007669"/>
    <property type="project" value="UniProtKB-KW"/>
</dbReference>
<dbReference type="Gene3D" id="3.40.50.300">
    <property type="entry name" value="P-loop containing nucleotide triphosphate hydrolases"/>
    <property type="match status" value="1"/>
</dbReference>
<dbReference type="GO" id="GO:0005737">
    <property type="term" value="C:cytoplasm"/>
    <property type="evidence" value="ECO:0007669"/>
    <property type="project" value="TreeGrafter"/>
</dbReference>
<sequence length="811" mass="85165">MRKMQNAYIRFGALTGTVEQSPASHHRCDGRKPAVDELTGCAPPAPSTDASGAGVVEMAGAAPSAGQSPLVGRRSEMRRVLDILKTEDRGSRTLLLLGEDGTGKTSLMAAAADHARGSGWVVLTCRGSEAESQQSFASLHQLLLPILPEAGTLAGHLREALESAVGLGLKGGRPGPMLRSAVLTSLTGVSAQRPVLLAVDDVQHFDRDSLDVLRFVLRRVAMEDVSVLLAARGQSPPAGVAGDVPTLLLGPLAEQAAAELVDAQPFAPVGRARIDVLEQARGNPLAIVELCRAAGVGGARALPGGGLSQTRRIQEMYVARLGALPQVTRRLMVYAAASECEDLATIMAAAGVGRDLSVWAPAEGAGLVSVVGGRVVFRHPLVRAGCYQGAPAFVRQRVHRDLAGVLVSDPAGRAWHLAAACLGRDEVVAAALEDSAEFALRRGGYFAAARALERAAECSPVGEDGARRYAKALRAVNNVGDPSWARELYGKVVALTRDPNLLGIAACGAGSALSLLGHQREAFQVLMSVVNPDQHRDGMVTLALAGTLHPIAFQSGLPEMRFPIAALAETIDAAGRDTLYPELSVTGTFDAVRAAALAGADPRTAPELLRRIRQRPNPPDAQDDVADRTRLLGLGAVAWYADESDLAVESWRQAFAMLAAYGSMGAAAPSLTAMGSALIDTGRWAEADEQLERAATLAAVHKLRHLEIDAEALRITLAALRGQRVGMPADPAWMAVGLEENRATHTRLLRAAGAAAAAAGDFDGAFRHLRQCFGEDGAPSHYFLSHRVIADLAVAAHRTGRREEAARVVAA</sequence>
<evidence type="ECO:0000256" key="2">
    <source>
        <dbReference type="ARBA" id="ARBA00022840"/>
    </source>
</evidence>
<organism evidence="4 5">
    <name type="scientific">Thermocatellispora tengchongensis</name>
    <dbReference type="NCBI Taxonomy" id="1073253"/>
    <lineage>
        <taxon>Bacteria</taxon>
        <taxon>Bacillati</taxon>
        <taxon>Actinomycetota</taxon>
        <taxon>Actinomycetes</taxon>
        <taxon>Streptosporangiales</taxon>
        <taxon>Streptosporangiaceae</taxon>
        <taxon>Thermocatellispora</taxon>
    </lineage>
</organism>
<keyword evidence="2" id="KW-0067">ATP-binding</keyword>
<feature type="non-terminal residue" evidence="4">
    <location>
        <position position="811"/>
    </location>
</feature>
<reference evidence="4 5" key="1">
    <citation type="submission" date="2020-08" db="EMBL/GenBank/DDBJ databases">
        <title>Genomic Encyclopedia of Type Strains, Phase IV (KMG-IV): sequencing the most valuable type-strain genomes for metagenomic binning, comparative biology and taxonomic classification.</title>
        <authorList>
            <person name="Goeker M."/>
        </authorList>
    </citation>
    <scope>NUCLEOTIDE SEQUENCE [LARGE SCALE GENOMIC DNA]</scope>
    <source>
        <strain evidence="4 5">DSM 45615</strain>
    </source>
</reference>
<keyword evidence="1" id="KW-0547">Nucleotide-binding</keyword>
<accession>A0A840PP16</accession>
<dbReference type="InterPro" id="IPR041664">
    <property type="entry name" value="AAA_16"/>
</dbReference>
<keyword evidence="5" id="KW-1185">Reference proteome</keyword>
<name>A0A840PP16_9ACTN</name>
<proteinExistence type="predicted"/>
<dbReference type="GO" id="GO:0004016">
    <property type="term" value="F:adenylate cyclase activity"/>
    <property type="evidence" value="ECO:0007669"/>
    <property type="project" value="TreeGrafter"/>
</dbReference>
<dbReference type="Gene3D" id="1.25.40.10">
    <property type="entry name" value="Tetratricopeptide repeat domain"/>
    <property type="match status" value="1"/>
</dbReference>
<dbReference type="EMBL" id="JACHGN010000055">
    <property type="protein sequence ID" value="MBB5140606.1"/>
    <property type="molecule type" value="Genomic_DNA"/>
</dbReference>
<evidence type="ECO:0000313" key="5">
    <source>
        <dbReference type="Proteomes" id="UP000578449"/>
    </source>
</evidence>
<dbReference type="InterPro" id="IPR011990">
    <property type="entry name" value="TPR-like_helical_dom_sf"/>
</dbReference>
<dbReference type="Pfam" id="PF13191">
    <property type="entry name" value="AAA_16"/>
    <property type="match status" value="1"/>
</dbReference>
<gene>
    <name evidence="4" type="ORF">HNP84_010376</name>
</gene>
<dbReference type="SUPFAM" id="SSF52540">
    <property type="entry name" value="P-loop containing nucleoside triphosphate hydrolases"/>
    <property type="match status" value="1"/>
</dbReference>
<protein>
    <submittedName>
        <fullName evidence="4">Tetratricopeptide (TPR) repeat protein</fullName>
    </submittedName>
</protein>
<dbReference type="InterPro" id="IPR027417">
    <property type="entry name" value="P-loop_NTPase"/>
</dbReference>